<name>A0A5C5XY48_9PLAN</name>
<dbReference type="AlphaFoldDB" id="A0A5C5XY48"/>
<dbReference type="RefSeq" id="WP_146438262.1">
    <property type="nucleotide sequence ID" value="NZ_SJPL01000001.1"/>
</dbReference>
<keyword evidence="2" id="KW-1185">Reference proteome</keyword>
<dbReference type="EMBL" id="SJPL01000001">
    <property type="protein sequence ID" value="TWT68336.1"/>
    <property type="molecule type" value="Genomic_DNA"/>
</dbReference>
<gene>
    <name evidence="1" type="ORF">Pan14r_05800</name>
</gene>
<protein>
    <recommendedName>
        <fullName evidence="3">Porin</fullName>
    </recommendedName>
</protein>
<dbReference type="Proteomes" id="UP000317238">
    <property type="component" value="Unassembled WGS sequence"/>
</dbReference>
<dbReference type="Gene3D" id="2.40.160.10">
    <property type="entry name" value="Porin"/>
    <property type="match status" value="1"/>
</dbReference>
<reference evidence="1 2" key="1">
    <citation type="submission" date="2019-02" db="EMBL/GenBank/DDBJ databases">
        <title>Deep-cultivation of Planctomycetes and their phenomic and genomic characterization uncovers novel biology.</title>
        <authorList>
            <person name="Wiegand S."/>
            <person name="Jogler M."/>
            <person name="Boedeker C."/>
            <person name="Pinto D."/>
            <person name="Vollmers J."/>
            <person name="Rivas-Marin E."/>
            <person name="Kohn T."/>
            <person name="Peeters S.H."/>
            <person name="Heuer A."/>
            <person name="Rast P."/>
            <person name="Oberbeckmann S."/>
            <person name="Bunk B."/>
            <person name="Jeske O."/>
            <person name="Meyerdierks A."/>
            <person name="Storesund J.E."/>
            <person name="Kallscheuer N."/>
            <person name="Luecker S."/>
            <person name="Lage O.M."/>
            <person name="Pohl T."/>
            <person name="Merkel B.J."/>
            <person name="Hornburger P."/>
            <person name="Mueller R.-W."/>
            <person name="Bruemmer F."/>
            <person name="Labrenz M."/>
            <person name="Spormann A.M."/>
            <person name="Op Den Camp H."/>
            <person name="Overmann J."/>
            <person name="Amann R."/>
            <person name="Jetten M.S.M."/>
            <person name="Mascher T."/>
            <person name="Medema M.H."/>
            <person name="Devos D.P."/>
            <person name="Kaster A.-K."/>
            <person name="Ovreas L."/>
            <person name="Rohde M."/>
            <person name="Galperin M.Y."/>
            <person name="Jogler C."/>
        </authorList>
    </citation>
    <scope>NUCLEOTIDE SEQUENCE [LARGE SCALE GENOMIC DNA]</scope>
    <source>
        <strain evidence="1 2">Pan14r</strain>
    </source>
</reference>
<proteinExistence type="predicted"/>
<evidence type="ECO:0000313" key="2">
    <source>
        <dbReference type="Proteomes" id="UP000317238"/>
    </source>
</evidence>
<dbReference type="InterPro" id="IPR023614">
    <property type="entry name" value="Porin_dom_sf"/>
</dbReference>
<accession>A0A5C5XY48</accession>
<organism evidence="1 2">
    <name type="scientific">Crateriforma conspicua</name>
    <dbReference type="NCBI Taxonomy" id="2527996"/>
    <lineage>
        <taxon>Bacteria</taxon>
        <taxon>Pseudomonadati</taxon>
        <taxon>Planctomycetota</taxon>
        <taxon>Planctomycetia</taxon>
        <taxon>Planctomycetales</taxon>
        <taxon>Planctomycetaceae</taxon>
        <taxon>Crateriforma</taxon>
    </lineage>
</organism>
<evidence type="ECO:0000313" key="1">
    <source>
        <dbReference type="EMBL" id="TWT68336.1"/>
    </source>
</evidence>
<comment type="caution">
    <text evidence="1">The sequence shown here is derived from an EMBL/GenBank/DDBJ whole genome shotgun (WGS) entry which is preliminary data.</text>
</comment>
<evidence type="ECO:0008006" key="3">
    <source>
        <dbReference type="Google" id="ProtNLM"/>
    </source>
</evidence>
<dbReference type="OrthoDB" id="228981at2"/>
<sequence length="537" mass="59216">MPAFRLDRHITPSIRHGLRHVVTWILVCAFGFTATAQETWTLPSPNDIKSDAANPDAPLWSSPEVVPPGSETVFGDETVISSQWSVSDPADGVQESSVFQGPATDLAIESGTAEIIGPVFDGQTPVFDEHSPLFDVPGNVVYPQSPTTSVIMQGRRPWLNLDTDFSDPLLDFQNRQTDKEQMILRHACHRDAFTPAVYVGGQARLSFLAATTNTTDKFPYLGRFPTDFSGDSATDARLLQANGHVTAHVSPMAHVYGEWLFSDVFTFPDHRQGSLQVRQAYAVFGDFRQSPWYLYLGKKNIGFGDLGTLSPFTQSVVWHYFSALAEGVGLGYFDDRWHVTLAAINGGRGIRVADSTSRGKLNNFAANVRFRHGDIELGRIQLGSGFLLGTIYDGFTAEHLDANQFGDDNNSAWNLFGQFEFMAVTLAGEWVSTTEAWPVTGSMVQAYRLEAAYWPHRGPGFSVWSFSYSDGDQGGPGTEFEFNRQLVLGYQKQLSHHMRVSAEYVRSTGFAPLINITTVSDRDVTQDSLVLGATIVL</sequence>